<gene>
    <name evidence="19" type="primary">LOC105163656</name>
</gene>
<dbReference type="GO" id="GO:0031123">
    <property type="term" value="P:RNA 3'-end processing"/>
    <property type="evidence" value="ECO:0007669"/>
    <property type="project" value="InterPro"/>
</dbReference>
<comment type="catalytic activity">
    <reaction evidence="13">
        <text>RNA(n) + ATP = RNA(n)-3'-adenine ribonucleotide + diphosphate</text>
        <dbReference type="Rhea" id="RHEA:11332"/>
        <dbReference type="Rhea" id="RHEA-COMP:14527"/>
        <dbReference type="Rhea" id="RHEA-COMP:17347"/>
        <dbReference type="ChEBI" id="CHEBI:30616"/>
        <dbReference type="ChEBI" id="CHEBI:33019"/>
        <dbReference type="ChEBI" id="CHEBI:140395"/>
        <dbReference type="ChEBI" id="CHEBI:173115"/>
        <dbReference type="EC" id="2.7.7.19"/>
    </reaction>
</comment>
<dbReference type="FunFam" id="3.30.460.10:FF:000002">
    <property type="entry name" value="Poly(A) polymerase alpha, putative"/>
    <property type="match status" value="1"/>
</dbReference>
<feature type="region of interest" description="Disordered" evidence="14">
    <location>
        <begin position="540"/>
        <end position="570"/>
    </location>
</feature>
<feature type="region of interest" description="Disordered" evidence="14">
    <location>
        <begin position="1"/>
        <end position="42"/>
    </location>
</feature>
<dbReference type="PANTHER" id="PTHR10682">
    <property type="entry name" value="POLY A POLYMERASE"/>
    <property type="match status" value="1"/>
</dbReference>
<evidence type="ECO:0000256" key="5">
    <source>
        <dbReference type="ARBA" id="ARBA00012388"/>
    </source>
</evidence>
<evidence type="ECO:0000313" key="18">
    <source>
        <dbReference type="Proteomes" id="UP000504604"/>
    </source>
</evidence>
<keyword evidence="11" id="KW-0460">Magnesium</keyword>
<keyword evidence="18" id="KW-1185">Reference proteome</keyword>
<dbReference type="InterPro" id="IPR007012">
    <property type="entry name" value="PolA_pol_cen_dom"/>
</dbReference>
<feature type="region of interest" description="Disordered" evidence="14">
    <location>
        <begin position="685"/>
        <end position="709"/>
    </location>
</feature>
<comment type="cofactor">
    <cofactor evidence="2">
        <name>Mg(2+)</name>
        <dbReference type="ChEBI" id="CHEBI:18420"/>
    </cofactor>
</comment>
<evidence type="ECO:0000256" key="7">
    <source>
        <dbReference type="ARBA" id="ARBA00022679"/>
    </source>
</evidence>
<dbReference type="Gene3D" id="3.30.460.10">
    <property type="entry name" value="Beta Polymerase, domain 2"/>
    <property type="match status" value="1"/>
</dbReference>
<keyword evidence="10" id="KW-0067">ATP-binding</keyword>
<dbReference type="FunFam" id="1.10.1410.10:FF:000001">
    <property type="entry name" value="Putative poly(A) polymerase gamma"/>
    <property type="match status" value="1"/>
</dbReference>
<feature type="domain" description="Poly(A) polymerase nucleotidyltransferase" evidence="17">
    <location>
        <begin position="28"/>
        <end position="222"/>
    </location>
</feature>
<evidence type="ECO:0000256" key="13">
    <source>
        <dbReference type="ARBA" id="ARBA00048830"/>
    </source>
</evidence>
<dbReference type="RefSeq" id="XP_011080401.1">
    <property type="nucleotide sequence ID" value="XM_011082099.2"/>
</dbReference>
<evidence type="ECO:0000259" key="17">
    <source>
        <dbReference type="Pfam" id="PF20750"/>
    </source>
</evidence>
<feature type="compositionally biased region" description="Polar residues" evidence="14">
    <location>
        <begin position="558"/>
        <end position="567"/>
    </location>
</feature>
<keyword evidence="8" id="KW-0479">Metal-binding</keyword>
<evidence type="ECO:0000256" key="6">
    <source>
        <dbReference type="ARBA" id="ARBA00022664"/>
    </source>
</evidence>
<evidence type="ECO:0000256" key="9">
    <source>
        <dbReference type="ARBA" id="ARBA00022741"/>
    </source>
</evidence>
<dbReference type="GO" id="GO:1990817">
    <property type="term" value="F:poly(A) RNA polymerase activity"/>
    <property type="evidence" value="ECO:0007669"/>
    <property type="project" value="UniProtKB-EC"/>
</dbReference>
<evidence type="ECO:0000256" key="2">
    <source>
        <dbReference type="ARBA" id="ARBA00001946"/>
    </source>
</evidence>
<evidence type="ECO:0000256" key="10">
    <source>
        <dbReference type="ARBA" id="ARBA00022840"/>
    </source>
</evidence>
<comment type="cofactor">
    <cofactor evidence="1">
        <name>Mn(2+)</name>
        <dbReference type="ChEBI" id="CHEBI:29035"/>
    </cofactor>
</comment>
<keyword evidence="6" id="KW-0507">mRNA processing</keyword>
<dbReference type="CDD" id="cd05402">
    <property type="entry name" value="NT_PAP_TUTase"/>
    <property type="match status" value="1"/>
</dbReference>
<dbReference type="Gene3D" id="3.30.70.590">
    <property type="entry name" value="Poly(A) polymerase predicted RNA binding domain"/>
    <property type="match status" value="1"/>
</dbReference>
<evidence type="ECO:0000256" key="1">
    <source>
        <dbReference type="ARBA" id="ARBA00001936"/>
    </source>
</evidence>
<dbReference type="SUPFAM" id="SSF81631">
    <property type="entry name" value="PAP/OAS1 substrate-binding domain"/>
    <property type="match status" value="1"/>
</dbReference>
<keyword evidence="7" id="KW-0808">Transferase</keyword>
<feature type="domain" description="Poly(A) polymerase RNA-binding" evidence="15">
    <location>
        <begin position="375"/>
        <end position="433"/>
    </location>
</feature>
<comment type="similarity">
    <text evidence="4">Belongs to the poly(A) polymerase family.</text>
</comment>
<evidence type="ECO:0000256" key="12">
    <source>
        <dbReference type="ARBA" id="ARBA00023242"/>
    </source>
</evidence>
<comment type="subcellular location">
    <subcellularLocation>
        <location evidence="3">Nucleus</location>
    </subcellularLocation>
</comment>
<evidence type="ECO:0000256" key="11">
    <source>
        <dbReference type="ARBA" id="ARBA00022842"/>
    </source>
</evidence>
<dbReference type="EC" id="2.7.7.19" evidence="5"/>
<dbReference type="Pfam" id="PF04928">
    <property type="entry name" value="PAP_central"/>
    <property type="match status" value="1"/>
</dbReference>
<dbReference type="Pfam" id="PF20750">
    <property type="entry name" value="PAP_NTPase"/>
    <property type="match status" value="1"/>
</dbReference>
<organism evidence="18 19">
    <name type="scientific">Sesamum indicum</name>
    <name type="common">Oriental sesame</name>
    <name type="synonym">Sesamum orientale</name>
    <dbReference type="NCBI Taxonomy" id="4182"/>
    <lineage>
        <taxon>Eukaryota</taxon>
        <taxon>Viridiplantae</taxon>
        <taxon>Streptophyta</taxon>
        <taxon>Embryophyta</taxon>
        <taxon>Tracheophyta</taxon>
        <taxon>Spermatophyta</taxon>
        <taxon>Magnoliopsida</taxon>
        <taxon>eudicotyledons</taxon>
        <taxon>Gunneridae</taxon>
        <taxon>Pentapetalae</taxon>
        <taxon>asterids</taxon>
        <taxon>lamiids</taxon>
        <taxon>Lamiales</taxon>
        <taxon>Pedaliaceae</taxon>
        <taxon>Sesamum</taxon>
    </lineage>
</organism>
<keyword evidence="12" id="KW-0539">Nucleus</keyword>
<feature type="domain" description="Poly(A) polymerase central" evidence="16">
    <location>
        <begin position="227"/>
        <end position="371"/>
    </location>
</feature>
<keyword evidence="9" id="KW-0547">Nucleotide-binding</keyword>
<sequence>MVRSDGFNSLPTPSPPPAEQKQPPKQWGVTRPLSHAGPSEADIQRTRDLEKFLVASGLYESAEEAAKREEVLDRLKQIVKDWVKELTRLRGYTDQMVEDANALIFTFGSYRLGVHGPGADIDTLCIGPKYVSREEDFFYVLHNILAEIEEVTELQPVPDAHVPVMKFKFDGISIDLLYASISLLVVPDDLDISNISVLEDIDEPTVRSLNGCRVADQILKLVPNIENFRTTLRCLKFWAKRRGVYSNVTGFLGGVNWALLVARLCQFYPNANPSMLVSRFFRVYTLWRWPNPVMLCEIEDDELGFSIWDPRKNPWDRNHLMPIITPAYPCMNSSYNVSASTLRVMMEQFQFGREICEDIELNKAQWSTLFEPYLFFESYKNYLQVDIIAADLDDLRAWRGWVESRLRQLTLMIERDTCGKLQCHPYPHDYVDSSKHCAHCAFFMGLQRKQGEVIQEGQQFDIRQTVDEFRHQINSYIYWKPGMEIYVSHVRRKQLPPYVFPEGHKRSRHIRLMSQQQVDKVSSDGSDACRSDSAERVIKRKKQVDLPELEERREKRQSISPQKQGLSPENICSRVAGGLTECSSAMSGTMKEVAATNESCTLMDGRAPEAVSFNSRHVCTGSSMRMLQLVDRDKELPDDSKTSNQEKHCAENSDTCCNSSSSNSSYGSSSYSGLEPHAALAMMLKSGDGVGSEPVQENVMSRLSLTSTA</sequence>
<evidence type="ECO:0000259" key="16">
    <source>
        <dbReference type="Pfam" id="PF04928"/>
    </source>
</evidence>
<dbReference type="GO" id="GO:0003723">
    <property type="term" value="F:RNA binding"/>
    <property type="evidence" value="ECO:0007669"/>
    <property type="project" value="InterPro"/>
</dbReference>
<accession>A0A6I9TCN4</accession>
<feature type="compositionally biased region" description="Low complexity" evidence="14">
    <location>
        <begin position="658"/>
        <end position="672"/>
    </location>
</feature>
<protein>
    <recommendedName>
        <fullName evidence="5">polynucleotide adenylyltransferase</fullName>
        <ecNumber evidence="5">2.7.7.19</ecNumber>
    </recommendedName>
</protein>
<evidence type="ECO:0000256" key="14">
    <source>
        <dbReference type="SAM" id="MobiDB-lite"/>
    </source>
</evidence>
<evidence type="ECO:0000259" key="15">
    <source>
        <dbReference type="Pfam" id="PF04926"/>
    </source>
</evidence>
<feature type="compositionally biased region" description="Basic and acidic residues" evidence="14">
    <location>
        <begin position="635"/>
        <end position="651"/>
    </location>
</feature>
<feature type="compositionally biased region" description="Polar residues" evidence="14">
    <location>
        <begin position="1"/>
        <end position="10"/>
    </location>
</feature>
<dbReference type="GO" id="GO:0005634">
    <property type="term" value="C:nucleus"/>
    <property type="evidence" value="ECO:0007669"/>
    <property type="project" value="UniProtKB-SubCell"/>
</dbReference>
<evidence type="ECO:0000256" key="4">
    <source>
        <dbReference type="ARBA" id="ARBA00010912"/>
    </source>
</evidence>
<dbReference type="GO" id="GO:0005524">
    <property type="term" value="F:ATP binding"/>
    <property type="evidence" value="ECO:0007669"/>
    <property type="project" value="UniProtKB-KW"/>
</dbReference>
<dbReference type="GO" id="GO:0046872">
    <property type="term" value="F:metal ion binding"/>
    <property type="evidence" value="ECO:0007669"/>
    <property type="project" value="UniProtKB-KW"/>
</dbReference>
<feature type="compositionally biased region" description="Basic and acidic residues" evidence="14">
    <location>
        <begin position="540"/>
        <end position="557"/>
    </location>
</feature>
<dbReference type="Pfam" id="PF04926">
    <property type="entry name" value="PAP_RNA-bind"/>
    <property type="match status" value="1"/>
</dbReference>
<dbReference type="SUPFAM" id="SSF55003">
    <property type="entry name" value="PAP/Archaeal CCA-adding enzyme, C-terminal domain"/>
    <property type="match status" value="1"/>
</dbReference>
<dbReference type="InterPro" id="IPR011068">
    <property type="entry name" value="NuclTrfase_I-like_C"/>
</dbReference>
<dbReference type="GeneID" id="105163656"/>
<proteinExistence type="inferred from homology"/>
<name>A0A6I9TCN4_SESIN</name>
<dbReference type="InterPro" id="IPR007010">
    <property type="entry name" value="PolA_pol_RNA-bd_dom"/>
</dbReference>
<dbReference type="OrthoDB" id="412748at2759"/>
<dbReference type="InterPro" id="IPR043519">
    <property type="entry name" value="NT_sf"/>
</dbReference>
<reference evidence="18" key="1">
    <citation type="submission" date="2024-10" db="UniProtKB">
        <authorList>
            <consortium name="RefSeq"/>
        </authorList>
    </citation>
    <scope>NUCLEOTIDE SEQUENCE [LARGE SCALE GENOMIC DNA]</scope>
    <source>
        <strain evidence="18">cv. Zhongzhi No. 13</strain>
    </source>
</reference>
<dbReference type="GO" id="GO:0006397">
    <property type="term" value="P:mRNA processing"/>
    <property type="evidence" value="ECO:0007669"/>
    <property type="project" value="UniProtKB-KW"/>
</dbReference>
<reference evidence="19" key="2">
    <citation type="submission" date="2025-08" db="UniProtKB">
        <authorList>
            <consortium name="RefSeq"/>
        </authorList>
    </citation>
    <scope>IDENTIFICATION</scope>
</reference>
<dbReference type="Gene3D" id="1.10.1410.10">
    <property type="match status" value="1"/>
</dbReference>
<dbReference type="InterPro" id="IPR048840">
    <property type="entry name" value="PolA_pol_NTPase"/>
</dbReference>
<dbReference type="FunFam" id="3.30.70.590:FF:000002">
    <property type="entry name" value="Nuclear poly(A) polymerase 4"/>
    <property type="match status" value="1"/>
</dbReference>
<feature type="region of interest" description="Disordered" evidence="14">
    <location>
        <begin position="635"/>
        <end position="672"/>
    </location>
</feature>
<dbReference type="SUPFAM" id="SSF81301">
    <property type="entry name" value="Nucleotidyltransferase"/>
    <property type="match status" value="1"/>
</dbReference>
<dbReference type="PANTHER" id="PTHR10682:SF22">
    <property type="entry name" value="POLYNUCLEOTIDE ADENYLYLTRANSFERASE"/>
    <property type="match status" value="1"/>
</dbReference>
<evidence type="ECO:0000256" key="3">
    <source>
        <dbReference type="ARBA" id="ARBA00004123"/>
    </source>
</evidence>
<dbReference type="Proteomes" id="UP000504604">
    <property type="component" value="Linkage group LG1"/>
</dbReference>
<dbReference type="AlphaFoldDB" id="A0A6I9TCN4"/>
<evidence type="ECO:0000313" key="19">
    <source>
        <dbReference type="RefSeq" id="XP_011080401.1"/>
    </source>
</evidence>
<feature type="compositionally biased region" description="Polar residues" evidence="14">
    <location>
        <begin position="698"/>
        <end position="709"/>
    </location>
</feature>
<evidence type="ECO:0000256" key="8">
    <source>
        <dbReference type="ARBA" id="ARBA00022723"/>
    </source>
</evidence>